<feature type="region of interest" description="Disordered" evidence="1">
    <location>
        <begin position="1"/>
        <end position="219"/>
    </location>
</feature>
<feature type="compositionally biased region" description="Acidic residues" evidence="1">
    <location>
        <begin position="14"/>
        <end position="24"/>
    </location>
</feature>
<evidence type="ECO:0000313" key="2">
    <source>
        <dbReference type="EMBL" id="SPJ75059.1"/>
    </source>
</evidence>
<dbReference type="EMBL" id="ONZP01000148">
    <property type="protein sequence ID" value="SPJ75059.1"/>
    <property type="molecule type" value="Genomic_DNA"/>
</dbReference>
<evidence type="ECO:0000256" key="1">
    <source>
        <dbReference type="SAM" id="MobiDB-lite"/>
    </source>
</evidence>
<accession>A0AAE8SH66</accession>
<feature type="compositionally biased region" description="Acidic residues" evidence="1">
    <location>
        <begin position="124"/>
        <end position="137"/>
    </location>
</feature>
<proteinExistence type="predicted"/>
<feature type="compositionally biased region" description="Basic and acidic residues" evidence="1">
    <location>
        <begin position="171"/>
        <end position="186"/>
    </location>
</feature>
<feature type="region of interest" description="Disordered" evidence="1">
    <location>
        <begin position="434"/>
        <end position="485"/>
    </location>
</feature>
<organism evidence="2 3">
    <name type="scientific">Fusarium torulosum</name>
    <dbReference type="NCBI Taxonomy" id="33205"/>
    <lineage>
        <taxon>Eukaryota</taxon>
        <taxon>Fungi</taxon>
        <taxon>Dikarya</taxon>
        <taxon>Ascomycota</taxon>
        <taxon>Pezizomycotina</taxon>
        <taxon>Sordariomycetes</taxon>
        <taxon>Hypocreomycetidae</taxon>
        <taxon>Hypocreales</taxon>
        <taxon>Nectriaceae</taxon>
        <taxon>Fusarium</taxon>
    </lineage>
</organism>
<feature type="compositionally biased region" description="Basic and acidic residues" evidence="1">
    <location>
        <begin position="452"/>
        <end position="469"/>
    </location>
</feature>
<feature type="compositionally biased region" description="Basic and acidic residues" evidence="1">
    <location>
        <begin position="732"/>
        <end position="766"/>
    </location>
</feature>
<feature type="region of interest" description="Disordered" evidence="1">
    <location>
        <begin position="730"/>
        <end position="766"/>
    </location>
</feature>
<sequence>MNPCAPNFVPTSLSDDEFSSEEEASVSSSMEARHSDQDVRSPKARSRSGTLPSITFDPDKYDSMFPTLTTANPVNPHIIRSPGLSKKRPAKKSGEHSSKAGQLRPINPPNDKCLSLAHQACAEHEDEDEDEDSDEPAVEYLKPTVYTPRKSLEYLKPTVFTPPTSSRNASKRSETKKGMRSHDTKTKPRSPRRAWRPPTPHPEGRPRGSRGGRRTPTPAPQVVVQQTGYLAPMVYPPTDYDCYGQRAPYPAMQPVAPYAPPMGQPMMSYSPVPWHMPSTSWQNPVFQLQNVDSSRECMCNFCDPSSLAYNLFFCPNMYKTPPSAPQPYFHTHPRPQPQPQPQVQYQVQPQSRPESHSSSQISDSQSAFHSESVKIRHARKKSTSSSMMMSVPVGKDRELLGAVCDNDAKKVKLEKTLRDVVEYTKKTGFIPTRQAQSALDSPSVARSAKINLKREIPSENQKKAEDKDQTPANPPQNAPKGPSSLRQLHQSFSATVKQTLNLVKSESGAWSQSKRWTSFATKERQAFQKMMSSLRYMSADQSPFVPQTPAELTAFKAALAESKTKKLDQEVQQRVAKSNAKTADAGENKVDPVMKFLGGKKFRDHLSPLFAASNCFNEALVKPPFAAEWPSLTELKEEGDKRSSRQGRCLPLPRMDIVALKYCDQIDEACNTDGTVRWDKRLAQVGSRYICPVTQEESSTIPAVELQSDEAPFLLATLLENIDAVDVEMDETDGKADEEDKKKKKGKVESKKKETEKNAEKKEISK</sequence>
<feature type="region of interest" description="Disordered" evidence="1">
    <location>
        <begin position="325"/>
        <end position="390"/>
    </location>
</feature>
<protein>
    <submittedName>
        <fullName evidence="2">Uncharacterized protein</fullName>
    </submittedName>
</protein>
<dbReference type="Proteomes" id="UP001187734">
    <property type="component" value="Unassembled WGS sequence"/>
</dbReference>
<name>A0AAE8SH66_9HYPO</name>
<feature type="compositionally biased region" description="Low complexity" evidence="1">
    <location>
        <begin position="341"/>
        <end position="370"/>
    </location>
</feature>
<dbReference type="AlphaFoldDB" id="A0AAE8SH66"/>
<keyword evidence="3" id="KW-1185">Reference proteome</keyword>
<comment type="caution">
    <text evidence="2">The sequence shown here is derived from an EMBL/GenBank/DDBJ whole genome shotgun (WGS) entry which is preliminary data.</text>
</comment>
<feature type="compositionally biased region" description="Basic and acidic residues" evidence="1">
    <location>
        <begin position="31"/>
        <end position="41"/>
    </location>
</feature>
<reference evidence="2" key="1">
    <citation type="submission" date="2018-03" db="EMBL/GenBank/DDBJ databases">
        <authorList>
            <person name="Guldener U."/>
        </authorList>
    </citation>
    <scope>NUCLEOTIDE SEQUENCE</scope>
</reference>
<evidence type="ECO:0000313" key="3">
    <source>
        <dbReference type="Proteomes" id="UP001187734"/>
    </source>
</evidence>
<gene>
    <name evidence="2" type="ORF">FTOL_04790</name>
</gene>